<organism evidence="1 2">
    <name type="scientific">Vagococcus vulneris</name>
    <dbReference type="NCBI Taxonomy" id="1977869"/>
    <lineage>
        <taxon>Bacteria</taxon>
        <taxon>Bacillati</taxon>
        <taxon>Bacillota</taxon>
        <taxon>Bacilli</taxon>
        <taxon>Lactobacillales</taxon>
        <taxon>Enterococcaceae</taxon>
        <taxon>Vagococcus</taxon>
    </lineage>
</organism>
<dbReference type="EMBL" id="NGJS01000009">
    <property type="protein sequence ID" value="RST98581.1"/>
    <property type="molecule type" value="Genomic_DNA"/>
</dbReference>
<dbReference type="OrthoDB" id="8704087at2"/>
<evidence type="ECO:0000313" key="1">
    <source>
        <dbReference type="EMBL" id="RST98581.1"/>
    </source>
</evidence>
<keyword evidence="2" id="KW-1185">Reference proteome</keyword>
<protein>
    <submittedName>
        <fullName evidence="1">Uncharacterized protein</fullName>
    </submittedName>
</protein>
<dbReference type="RefSeq" id="WP_125984114.1">
    <property type="nucleotide sequence ID" value="NZ_NGJS01000009.1"/>
</dbReference>
<comment type="caution">
    <text evidence="1">The sequence shown here is derived from an EMBL/GenBank/DDBJ whole genome shotgun (WGS) entry which is preliminary data.</text>
</comment>
<reference evidence="1 2" key="1">
    <citation type="submission" date="2017-05" db="EMBL/GenBank/DDBJ databases">
        <title>Vagococcus spp. assemblies.</title>
        <authorList>
            <person name="Gulvik C.A."/>
        </authorList>
    </citation>
    <scope>NUCLEOTIDE SEQUENCE [LARGE SCALE GENOMIC DNA]</scope>
    <source>
        <strain evidence="1 2">SS1995</strain>
    </source>
</reference>
<sequence>MRNYTYVHLDQMSNSVLSRGITHRDFYNYTLHRPQNILLLNGDDRSGDYEIHTGFRVVRGAREVDNYLAEASQRISTGTKWIDFEEYDVLQRLTANEIAELLYFGHMNSQLSSPFFYKLQNNYAFFEVNDKTTKIYFRNIENFYRILSEKLTNQTDAKLNSSVSFFRKKIDVLEIPEELINRLKLTMQEGVVFDTAQVGLKNGFYHIPIYIVEDNLRKLDQPVFKTEEQIGILSYDSGHKKWSLQKEQFDSFYALS</sequence>
<proteinExistence type="predicted"/>
<dbReference type="AlphaFoldDB" id="A0A429ZXG0"/>
<gene>
    <name evidence="1" type="ORF">CBF37_07340</name>
</gene>
<evidence type="ECO:0000313" key="2">
    <source>
        <dbReference type="Proteomes" id="UP000287857"/>
    </source>
</evidence>
<dbReference type="Proteomes" id="UP000287857">
    <property type="component" value="Unassembled WGS sequence"/>
</dbReference>
<name>A0A429ZXG0_9ENTE</name>
<accession>A0A429ZXG0</accession>